<protein>
    <submittedName>
        <fullName evidence="3">Uncharacterized protein LOC113796544</fullName>
    </submittedName>
</protein>
<dbReference type="InParanoid" id="A0A6P6YB92"/>
<organism evidence="2 3">
    <name type="scientific">Dermatophagoides pteronyssinus</name>
    <name type="common">European house dust mite</name>
    <dbReference type="NCBI Taxonomy" id="6956"/>
    <lineage>
        <taxon>Eukaryota</taxon>
        <taxon>Metazoa</taxon>
        <taxon>Ecdysozoa</taxon>
        <taxon>Arthropoda</taxon>
        <taxon>Chelicerata</taxon>
        <taxon>Arachnida</taxon>
        <taxon>Acari</taxon>
        <taxon>Acariformes</taxon>
        <taxon>Sarcoptiformes</taxon>
        <taxon>Astigmata</taxon>
        <taxon>Psoroptidia</taxon>
        <taxon>Analgoidea</taxon>
        <taxon>Pyroglyphidae</taxon>
        <taxon>Dermatophagoidinae</taxon>
        <taxon>Dermatophagoides</taxon>
    </lineage>
</organism>
<evidence type="ECO:0000313" key="2">
    <source>
        <dbReference type="Proteomes" id="UP000515146"/>
    </source>
</evidence>
<dbReference type="KEGG" id="dpte:113796544"/>
<reference evidence="3" key="1">
    <citation type="submission" date="2025-08" db="UniProtKB">
        <authorList>
            <consortium name="RefSeq"/>
        </authorList>
    </citation>
    <scope>IDENTIFICATION</scope>
    <source>
        <strain evidence="3">Airmid</strain>
    </source>
</reference>
<evidence type="ECO:0000256" key="1">
    <source>
        <dbReference type="SAM" id="Phobius"/>
    </source>
</evidence>
<gene>
    <name evidence="3" type="primary">LOC113796544</name>
</gene>
<feature type="transmembrane region" description="Helical" evidence="1">
    <location>
        <begin position="79"/>
        <end position="99"/>
    </location>
</feature>
<accession>A0A6P6YB92</accession>
<dbReference type="Proteomes" id="UP000515146">
    <property type="component" value="Unplaced"/>
</dbReference>
<sequence>ESFECLKFYIFRLEYSLDDYKHRKIQWNFQTFRLTILLTIISWLNIAFIIYQYNQPNKFLLKSFKKLSRLFFECQHIDLLLLFIIIILIILEYHWFILIRKILHYKFRPNELFIKYLSKFNNQKLIIENRYLIRFIWIGNLMTKSLNFIIGVLSTFLSSNGLYLLLARLPYYNQNVCKKLLNLIANSQQRQRRKYSLFNCNRLFYLKQMIKSNLFVQKISTNQFGFTCGQIFFITRYKYLELFLMNFVLVLLFYKKIYLLNVTL</sequence>
<feature type="transmembrane region" description="Helical" evidence="1">
    <location>
        <begin position="31"/>
        <end position="53"/>
    </location>
</feature>
<evidence type="ECO:0000313" key="3">
    <source>
        <dbReference type="RefSeq" id="XP_027202642.1"/>
    </source>
</evidence>
<keyword evidence="1" id="KW-0472">Membrane</keyword>
<name>A0A6P6YB92_DERPT</name>
<dbReference type="RefSeq" id="XP_027202642.1">
    <property type="nucleotide sequence ID" value="XM_027346841.1"/>
</dbReference>
<keyword evidence="1" id="KW-0812">Transmembrane</keyword>
<proteinExistence type="predicted"/>
<keyword evidence="1" id="KW-1133">Transmembrane helix</keyword>
<feature type="transmembrane region" description="Helical" evidence="1">
    <location>
        <begin position="237"/>
        <end position="254"/>
    </location>
</feature>
<keyword evidence="2" id="KW-1185">Reference proteome</keyword>
<feature type="transmembrane region" description="Helical" evidence="1">
    <location>
        <begin position="146"/>
        <end position="166"/>
    </location>
</feature>
<feature type="non-terminal residue" evidence="3">
    <location>
        <position position="1"/>
    </location>
</feature>
<dbReference type="AlphaFoldDB" id="A0A6P6YB92"/>